<organism evidence="3 4">
    <name type="scientific">Datura stramonium</name>
    <name type="common">Jimsonweed</name>
    <name type="synonym">Common thornapple</name>
    <dbReference type="NCBI Taxonomy" id="4076"/>
    <lineage>
        <taxon>Eukaryota</taxon>
        <taxon>Viridiplantae</taxon>
        <taxon>Streptophyta</taxon>
        <taxon>Embryophyta</taxon>
        <taxon>Tracheophyta</taxon>
        <taxon>Spermatophyta</taxon>
        <taxon>Magnoliopsida</taxon>
        <taxon>eudicotyledons</taxon>
        <taxon>Gunneridae</taxon>
        <taxon>Pentapetalae</taxon>
        <taxon>asterids</taxon>
        <taxon>lamiids</taxon>
        <taxon>Solanales</taxon>
        <taxon>Solanaceae</taxon>
        <taxon>Solanoideae</taxon>
        <taxon>Datureae</taxon>
        <taxon>Datura</taxon>
    </lineage>
</organism>
<feature type="non-terminal residue" evidence="3">
    <location>
        <position position="1"/>
    </location>
</feature>
<protein>
    <submittedName>
        <fullName evidence="3">Uncharacterized protein</fullName>
    </submittedName>
</protein>
<evidence type="ECO:0000256" key="2">
    <source>
        <dbReference type="ARBA" id="ARBA00022801"/>
    </source>
</evidence>
<dbReference type="PANTHER" id="PTHR12655:SF3">
    <property type="entry name" value="ACYL-COENZYME A THIOESTERASE 9, MITOCHONDRIAL-LIKE ISOFORM X1"/>
    <property type="match status" value="1"/>
</dbReference>
<gene>
    <name evidence="3" type="ORF">HAX54_049471</name>
</gene>
<comment type="similarity">
    <text evidence="1">Belongs to the acyl coenzyme A hydrolase family.</text>
</comment>
<keyword evidence="2" id="KW-0378">Hydrolase</keyword>
<reference evidence="3 4" key="1">
    <citation type="journal article" date="2021" name="BMC Genomics">
        <title>Datura genome reveals duplications of psychoactive alkaloid biosynthetic genes and high mutation rate following tissue culture.</title>
        <authorList>
            <person name="Rajewski A."/>
            <person name="Carter-House D."/>
            <person name="Stajich J."/>
            <person name="Litt A."/>
        </authorList>
    </citation>
    <scope>NUCLEOTIDE SEQUENCE [LARGE SCALE GENOMIC DNA]</scope>
    <source>
        <strain evidence="3">AR-01</strain>
    </source>
</reference>
<evidence type="ECO:0000256" key="1">
    <source>
        <dbReference type="ARBA" id="ARBA00010458"/>
    </source>
</evidence>
<accession>A0ABS8SVL9</accession>
<dbReference type="EMBL" id="JACEIK010000839">
    <property type="protein sequence ID" value="MCD7462855.1"/>
    <property type="molecule type" value="Genomic_DNA"/>
</dbReference>
<evidence type="ECO:0000313" key="4">
    <source>
        <dbReference type="Proteomes" id="UP000823775"/>
    </source>
</evidence>
<proteinExistence type="inferred from homology"/>
<name>A0ABS8SVL9_DATST</name>
<dbReference type="Proteomes" id="UP000823775">
    <property type="component" value="Unassembled WGS sequence"/>
</dbReference>
<dbReference type="PANTHER" id="PTHR12655">
    <property type="entry name" value="ACYL-COA THIOESTERASE"/>
    <property type="match status" value="1"/>
</dbReference>
<comment type="caution">
    <text evidence="3">The sequence shown here is derived from an EMBL/GenBank/DDBJ whole genome shotgun (WGS) entry which is preliminary data.</text>
</comment>
<keyword evidence="4" id="KW-1185">Reference proteome</keyword>
<sequence>VDVGDFLRLKSCVLYTELENSSKSLINVEVLAHVMRPELRSSEVSMCPLQHNILHH</sequence>
<evidence type="ECO:0000313" key="3">
    <source>
        <dbReference type="EMBL" id="MCD7462855.1"/>
    </source>
</evidence>